<reference evidence="5 6" key="1">
    <citation type="journal article" date="2018" name="Arch. Microbiol.">
        <title>New insights into the metabolic potential of the phototrophic purple bacterium Rhodopila globiformis DSM 161(T) from its draft genome sequence and evidence for a vanadium-dependent nitrogenase.</title>
        <authorList>
            <person name="Imhoff J.F."/>
            <person name="Rahn T."/>
            <person name="Kunzel S."/>
            <person name="Neulinger S.C."/>
        </authorList>
    </citation>
    <scope>NUCLEOTIDE SEQUENCE [LARGE SCALE GENOMIC DNA]</scope>
    <source>
        <strain evidence="5 6">DSM 16996</strain>
    </source>
</reference>
<gene>
    <name evidence="5" type="ORF">CCR94_19795</name>
</gene>
<keyword evidence="3" id="KW-0804">Transcription</keyword>
<evidence type="ECO:0000256" key="3">
    <source>
        <dbReference type="ARBA" id="ARBA00023163"/>
    </source>
</evidence>
<dbReference type="Pfam" id="PF13545">
    <property type="entry name" value="HTH_Crp_2"/>
    <property type="match status" value="1"/>
</dbReference>
<evidence type="ECO:0000256" key="2">
    <source>
        <dbReference type="ARBA" id="ARBA00023125"/>
    </source>
</evidence>
<dbReference type="AlphaFoldDB" id="A0A2S6MYP9"/>
<dbReference type="InterPro" id="IPR018490">
    <property type="entry name" value="cNMP-bd_dom_sf"/>
</dbReference>
<sequence length="242" mass="26817">MDSMNAKSIDVPAIIKMCRVFGRLTEQERRELCGKARVEHYHERTLLTDREDRPEYLRYVVSGSIDYALSTAEGGFSFLPILPGKWMSWIGVFGTAPMMCDLWSSANATFVAIPARDLQRLVGANPAALLEVIDMVGEWTRLLTGWALSFAAYGPEKRLVYLLLLASSDAVALAKEGFAAPVTQTHISQFGFGSRQRVSRLLRSLADKGLIEMTYGGVKIPSRARLEAYLSEEKPPGKAQRG</sequence>
<comment type="caution">
    <text evidence="5">The sequence shown here is derived from an EMBL/GenBank/DDBJ whole genome shotgun (WGS) entry which is preliminary data.</text>
</comment>
<dbReference type="Gene3D" id="2.60.120.10">
    <property type="entry name" value="Jelly Rolls"/>
    <property type="match status" value="1"/>
</dbReference>
<keyword evidence="2" id="KW-0238">DNA-binding</keyword>
<dbReference type="SUPFAM" id="SSF46785">
    <property type="entry name" value="Winged helix' DNA-binding domain"/>
    <property type="match status" value="1"/>
</dbReference>
<evidence type="ECO:0000313" key="5">
    <source>
        <dbReference type="EMBL" id="PPQ27476.1"/>
    </source>
</evidence>
<name>A0A2S6MYP9_9HYPH</name>
<dbReference type="GO" id="GO:0003677">
    <property type="term" value="F:DNA binding"/>
    <property type="evidence" value="ECO:0007669"/>
    <property type="project" value="UniProtKB-KW"/>
</dbReference>
<dbReference type="InterPro" id="IPR000595">
    <property type="entry name" value="cNMP-bd_dom"/>
</dbReference>
<proteinExistence type="predicted"/>
<dbReference type="PROSITE" id="PS50042">
    <property type="entry name" value="CNMP_BINDING_3"/>
    <property type="match status" value="1"/>
</dbReference>
<dbReference type="InterPro" id="IPR036388">
    <property type="entry name" value="WH-like_DNA-bd_sf"/>
</dbReference>
<accession>A0A2S6MYP9</accession>
<evidence type="ECO:0000313" key="6">
    <source>
        <dbReference type="Proteomes" id="UP000239089"/>
    </source>
</evidence>
<dbReference type="InterPro" id="IPR036390">
    <property type="entry name" value="WH_DNA-bd_sf"/>
</dbReference>
<organism evidence="5 6">
    <name type="scientific">Rhodoblastus sphagnicola</name>
    <dbReference type="NCBI Taxonomy" id="333368"/>
    <lineage>
        <taxon>Bacteria</taxon>
        <taxon>Pseudomonadati</taxon>
        <taxon>Pseudomonadota</taxon>
        <taxon>Alphaproteobacteria</taxon>
        <taxon>Hyphomicrobiales</taxon>
        <taxon>Rhodoblastaceae</taxon>
        <taxon>Rhodoblastus</taxon>
    </lineage>
</organism>
<dbReference type="SUPFAM" id="SSF51206">
    <property type="entry name" value="cAMP-binding domain-like"/>
    <property type="match status" value="1"/>
</dbReference>
<evidence type="ECO:0000259" key="4">
    <source>
        <dbReference type="PROSITE" id="PS50042"/>
    </source>
</evidence>
<dbReference type="InterPro" id="IPR012318">
    <property type="entry name" value="HTH_CRP"/>
</dbReference>
<keyword evidence="1" id="KW-0805">Transcription regulation</keyword>
<dbReference type="GO" id="GO:0006355">
    <property type="term" value="P:regulation of DNA-templated transcription"/>
    <property type="evidence" value="ECO:0007669"/>
    <property type="project" value="InterPro"/>
</dbReference>
<dbReference type="Proteomes" id="UP000239089">
    <property type="component" value="Unassembled WGS sequence"/>
</dbReference>
<dbReference type="InterPro" id="IPR014710">
    <property type="entry name" value="RmlC-like_jellyroll"/>
</dbReference>
<dbReference type="CDD" id="cd00038">
    <property type="entry name" value="CAP_ED"/>
    <property type="match status" value="1"/>
</dbReference>
<protein>
    <recommendedName>
        <fullName evidence="4">Cyclic nucleotide-binding domain-containing protein</fullName>
    </recommendedName>
</protein>
<feature type="domain" description="Cyclic nucleotide-binding" evidence="4">
    <location>
        <begin position="20"/>
        <end position="123"/>
    </location>
</feature>
<evidence type="ECO:0000256" key="1">
    <source>
        <dbReference type="ARBA" id="ARBA00023015"/>
    </source>
</evidence>
<dbReference type="EMBL" id="NHSJ01000123">
    <property type="protein sequence ID" value="PPQ27476.1"/>
    <property type="molecule type" value="Genomic_DNA"/>
</dbReference>
<keyword evidence="6" id="KW-1185">Reference proteome</keyword>
<dbReference type="Gene3D" id="1.10.10.10">
    <property type="entry name" value="Winged helix-like DNA-binding domain superfamily/Winged helix DNA-binding domain"/>
    <property type="match status" value="1"/>
</dbReference>